<evidence type="ECO:0000313" key="2">
    <source>
        <dbReference type="EMBL" id="KKR12054.1"/>
    </source>
</evidence>
<accession>A0A0G0N7A6</accession>
<feature type="transmembrane region" description="Helical" evidence="1">
    <location>
        <begin position="18"/>
        <end position="38"/>
    </location>
</feature>
<dbReference type="Proteomes" id="UP000034690">
    <property type="component" value="Unassembled WGS sequence"/>
</dbReference>
<keyword evidence="1" id="KW-0472">Membrane</keyword>
<comment type="caution">
    <text evidence="2">The sequence shown here is derived from an EMBL/GenBank/DDBJ whole genome shotgun (WGS) entry which is preliminary data.</text>
</comment>
<keyword evidence="1" id="KW-1133">Transmembrane helix</keyword>
<evidence type="ECO:0000313" key="3">
    <source>
        <dbReference type="Proteomes" id="UP000034690"/>
    </source>
</evidence>
<dbReference type="AlphaFoldDB" id="A0A0G0N7A6"/>
<name>A0A0G0N7A6_9BACT</name>
<organism evidence="2 3">
    <name type="scientific">Candidatus Woesebacteria bacterium GW2011_GWA1_39_21b</name>
    <dbReference type="NCBI Taxonomy" id="1618551"/>
    <lineage>
        <taxon>Bacteria</taxon>
        <taxon>Candidatus Woeseibacteriota</taxon>
    </lineage>
</organism>
<reference evidence="2 3" key="1">
    <citation type="journal article" date="2015" name="Nature">
        <title>rRNA introns, odd ribosomes, and small enigmatic genomes across a large radiation of phyla.</title>
        <authorList>
            <person name="Brown C.T."/>
            <person name="Hug L.A."/>
            <person name="Thomas B.C."/>
            <person name="Sharon I."/>
            <person name="Castelle C.J."/>
            <person name="Singh A."/>
            <person name="Wilkins M.J."/>
            <person name="Williams K.H."/>
            <person name="Banfield J.F."/>
        </authorList>
    </citation>
    <scope>NUCLEOTIDE SEQUENCE [LARGE SCALE GENOMIC DNA]</scope>
</reference>
<feature type="transmembrane region" description="Helical" evidence="1">
    <location>
        <begin position="79"/>
        <end position="101"/>
    </location>
</feature>
<proteinExistence type="predicted"/>
<protein>
    <submittedName>
        <fullName evidence="2">Uncharacterized protein</fullName>
    </submittedName>
</protein>
<evidence type="ECO:0000256" key="1">
    <source>
        <dbReference type="SAM" id="Phobius"/>
    </source>
</evidence>
<gene>
    <name evidence="2" type="ORF">UT40_C0029G0006</name>
</gene>
<keyword evidence="1" id="KW-0812">Transmembrane</keyword>
<dbReference type="EMBL" id="LBWQ01000029">
    <property type="protein sequence ID" value="KKR12054.1"/>
    <property type="molecule type" value="Genomic_DNA"/>
</dbReference>
<sequence>MAQPITTKFSYQKYKKRLVISGIILTLTYLAYIFYYGWPMDFDCKWNCSVCHGIPLGNNCLGYKVFYPKYSLGYPTDKYSYTSSMIWILLMYLLVFTGLIFLSVKFLGRSRKVLLITLFVIFGILVILIYRGFFVSKTCMGDKWCHGVPLPRGNCFGYTTIKNPTFCPPNMFF</sequence>
<feature type="transmembrane region" description="Helical" evidence="1">
    <location>
        <begin position="113"/>
        <end position="133"/>
    </location>
</feature>